<name>A0ABW4EL88_9RHOB</name>
<evidence type="ECO:0000313" key="3">
    <source>
        <dbReference type="Proteomes" id="UP001597186"/>
    </source>
</evidence>
<reference evidence="3" key="1">
    <citation type="journal article" date="2019" name="Int. J. Syst. Evol. Microbiol.">
        <title>The Global Catalogue of Microorganisms (GCM) 10K type strain sequencing project: providing services to taxonomists for standard genome sequencing and annotation.</title>
        <authorList>
            <consortium name="The Broad Institute Genomics Platform"/>
            <consortium name="The Broad Institute Genome Sequencing Center for Infectious Disease"/>
            <person name="Wu L."/>
            <person name="Ma J."/>
        </authorList>
    </citation>
    <scope>NUCLEOTIDE SEQUENCE [LARGE SCALE GENOMIC DNA]</scope>
    <source>
        <strain evidence="3">CGMCC 1.12477</strain>
    </source>
</reference>
<protein>
    <submittedName>
        <fullName evidence="2">DUF1127 domain-containing protein</fullName>
    </submittedName>
</protein>
<evidence type="ECO:0000313" key="2">
    <source>
        <dbReference type="EMBL" id="MFD1510879.1"/>
    </source>
</evidence>
<proteinExistence type="predicted"/>
<evidence type="ECO:0000259" key="1">
    <source>
        <dbReference type="Pfam" id="PF06568"/>
    </source>
</evidence>
<feature type="domain" description="YjiS-like" evidence="1">
    <location>
        <begin position="24"/>
        <end position="50"/>
    </location>
</feature>
<dbReference type="Proteomes" id="UP001597186">
    <property type="component" value="Unassembled WGS sequence"/>
</dbReference>
<comment type="caution">
    <text evidence="2">The sequence shown here is derived from an EMBL/GenBank/DDBJ whole genome shotgun (WGS) entry which is preliminary data.</text>
</comment>
<dbReference type="Pfam" id="PF06568">
    <property type="entry name" value="YjiS-like"/>
    <property type="match status" value="1"/>
</dbReference>
<dbReference type="InterPro" id="IPR009506">
    <property type="entry name" value="YjiS-like"/>
</dbReference>
<keyword evidence="3" id="KW-1185">Reference proteome</keyword>
<organism evidence="2 3">
    <name type="scientific">Lacimonas salitolerans</name>
    <dbReference type="NCBI Taxonomy" id="1323750"/>
    <lineage>
        <taxon>Bacteria</taxon>
        <taxon>Pseudomonadati</taxon>
        <taxon>Pseudomonadota</taxon>
        <taxon>Alphaproteobacteria</taxon>
        <taxon>Rhodobacterales</taxon>
        <taxon>Paracoccaceae</taxon>
        <taxon>Lacimonas</taxon>
    </lineage>
</organism>
<dbReference type="RefSeq" id="WP_379917490.1">
    <property type="nucleotide sequence ID" value="NZ_JBHUDD010000147.1"/>
</dbReference>
<dbReference type="EMBL" id="JBHUDD010000147">
    <property type="protein sequence ID" value="MFD1510879.1"/>
    <property type="molecule type" value="Genomic_DNA"/>
</dbReference>
<sequence>MSSLSLARIFPRFPALPRPGLAALLALHRQRQRLARLDDAALEDIGLTRDAALAEARRPLWDAPGHWSHAER</sequence>
<gene>
    <name evidence="2" type="ORF">ACFTOW_15960</name>
</gene>
<accession>A0ABW4EL88</accession>